<dbReference type="STRING" id="1774968.AUC68_04275"/>
<feature type="transmembrane region" description="Helical" evidence="13">
    <location>
        <begin position="105"/>
        <end position="125"/>
    </location>
</feature>
<dbReference type="EMBL" id="LPWG01000011">
    <property type="protein sequence ID" value="ODR99230.1"/>
    <property type="molecule type" value="Genomic_DNA"/>
</dbReference>
<keyword evidence="17" id="KW-1185">Reference proteome</keyword>
<evidence type="ECO:0000256" key="13">
    <source>
        <dbReference type="RuleBase" id="RU362101"/>
    </source>
</evidence>
<evidence type="ECO:0000313" key="16">
    <source>
        <dbReference type="EMBL" id="ODR99230.1"/>
    </source>
</evidence>
<feature type="compositionally biased region" description="Low complexity" evidence="14">
    <location>
        <begin position="31"/>
        <end position="45"/>
    </location>
</feature>
<dbReference type="GO" id="GO:0006824">
    <property type="term" value="P:cobalt ion transport"/>
    <property type="evidence" value="ECO:0007669"/>
    <property type="project" value="UniProtKB-KW"/>
</dbReference>
<reference evidence="16 17" key="1">
    <citation type="journal article" date="2016" name="Environ. Microbiol.">
        <title>New Methyloceanibacter diversity from North Sea sediments includes methanotroph containing solely the soluble methane monooxygenase.</title>
        <authorList>
            <person name="Vekeman B."/>
            <person name="Kerckhof F.M."/>
            <person name="Cremers G."/>
            <person name="de Vos P."/>
            <person name="Vandamme P."/>
            <person name="Boon N."/>
            <person name="Op den Camp H.J."/>
            <person name="Heylen K."/>
        </authorList>
    </citation>
    <scope>NUCLEOTIDE SEQUENCE [LARGE SCALE GENOMIC DNA]</scope>
    <source>
        <strain evidence="16 17">R-67174</strain>
    </source>
</reference>
<feature type="transmembrane region" description="Helical" evidence="13">
    <location>
        <begin position="146"/>
        <end position="170"/>
    </location>
</feature>
<feature type="transmembrane region" description="Helical" evidence="13">
    <location>
        <begin position="269"/>
        <end position="291"/>
    </location>
</feature>
<organism evidence="16 17">
    <name type="scientific">Methyloceanibacter methanicus</name>
    <dbReference type="NCBI Taxonomy" id="1774968"/>
    <lineage>
        <taxon>Bacteria</taxon>
        <taxon>Pseudomonadati</taxon>
        <taxon>Pseudomonadota</taxon>
        <taxon>Alphaproteobacteria</taxon>
        <taxon>Hyphomicrobiales</taxon>
        <taxon>Hyphomicrobiaceae</taxon>
        <taxon>Methyloceanibacter</taxon>
    </lineage>
</organism>
<keyword evidence="10" id="KW-0921">Nickel transport</keyword>
<dbReference type="GO" id="GO:0015099">
    <property type="term" value="F:nickel cation transmembrane transporter activity"/>
    <property type="evidence" value="ECO:0007669"/>
    <property type="project" value="UniProtKB-UniRule"/>
</dbReference>
<keyword evidence="6" id="KW-0533">Nickel</keyword>
<evidence type="ECO:0000256" key="3">
    <source>
        <dbReference type="ARBA" id="ARBA00022426"/>
    </source>
</evidence>
<dbReference type="AlphaFoldDB" id="A0A1E3W0C6"/>
<evidence type="ECO:0000256" key="4">
    <source>
        <dbReference type="ARBA" id="ARBA00022448"/>
    </source>
</evidence>
<keyword evidence="5" id="KW-1003">Cell membrane</keyword>
<evidence type="ECO:0000256" key="15">
    <source>
        <dbReference type="SAM" id="SignalP"/>
    </source>
</evidence>
<evidence type="ECO:0000256" key="11">
    <source>
        <dbReference type="ARBA" id="ARBA00023136"/>
    </source>
</evidence>
<keyword evidence="3" id="KW-0171">Cobalt transport</keyword>
<name>A0A1E3W0C6_9HYPH</name>
<evidence type="ECO:0000256" key="7">
    <source>
        <dbReference type="ARBA" id="ARBA00022692"/>
    </source>
</evidence>
<dbReference type="GO" id="GO:0010045">
    <property type="term" value="P:response to nickel cation"/>
    <property type="evidence" value="ECO:0007669"/>
    <property type="project" value="TreeGrafter"/>
</dbReference>
<keyword evidence="8 13" id="KW-1133">Transmembrane helix</keyword>
<dbReference type="GO" id="GO:0005886">
    <property type="term" value="C:plasma membrane"/>
    <property type="evidence" value="ECO:0007669"/>
    <property type="project" value="UniProtKB-SubCell"/>
</dbReference>
<keyword evidence="7 13" id="KW-0812">Transmembrane</keyword>
<dbReference type="InterPro" id="IPR051224">
    <property type="entry name" value="NiCoT_RcnA"/>
</dbReference>
<feature type="signal peptide" evidence="15">
    <location>
        <begin position="1"/>
        <end position="28"/>
    </location>
</feature>
<evidence type="ECO:0000256" key="10">
    <source>
        <dbReference type="ARBA" id="ARBA00023112"/>
    </source>
</evidence>
<evidence type="ECO:0000256" key="6">
    <source>
        <dbReference type="ARBA" id="ARBA00022596"/>
    </source>
</evidence>
<feature type="transmembrane region" description="Helical" evidence="13">
    <location>
        <begin position="297"/>
        <end position="321"/>
    </location>
</feature>
<comment type="caution">
    <text evidence="16">The sequence shown here is derived from an EMBL/GenBank/DDBJ whole genome shotgun (WGS) entry which is preliminary data.</text>
</comment>
<comment type="function">
    <text evidence="1">Efflux system for nickel and cobalt.</text>
</comment>
<dbReference type="InterPro" id="IPR011541">
    <property type="entry name" value="Ni/Co_transpt_high_affinity"/>
</dbReference>
<sequence>MRRAMTQALLGCLGLVFAVLAPFASAQAQAPQSPPSAFGGPAQRQAPPPAFAAPTPQAAPVQAAPLKGQGAFSGFQTWIIQMQQKLLRPLAAEIKKLKSGNAWGAGLWLAGLSFVYGIVHAAGPGHGKAIISSYVLANRETVRRGIYISFLAAAVQGLMAVTLVGILIIALKGTGIQVNTWVKQLESASYALVFLVGLSLLVSTLWRLWHRRNDTGEGQGHAHHHHGGDRADAHAHDHHHHDHEHESCEACGHIVAARDIAQPMTWRKILAVVLSVGIRPCSGAVLVLVFALAQGLFWAGVASTFAMALGTAITVSVLAALAISSRNVALAAGGGNARWAEVVWIVCSIGGALLVMTIGLLLFLASLGPARPF</sequence>
<evidence type="ECO:0000256" key="5">
    <source>
        <dbReference type="ARBA" id="ARBA00022475"/>
    </source>
</evidence>
<evidence type="ECO:0000256" key="8">
    <source>
        <dbReference type="ARBA" id="ARBA00022989"/>
    </source>
</evidence>
<dbReference type="GO" id="GO:0046583">
    <property type="term" value="F:monoatomic cation efflux transmembrane transporter activity"/>
    <property type="evidence" value="ECO:0007669"/>
    <property type="project" value="TreeGrafter"/>
</dbReference>
<dbReference type="Proteomes" id="UP000094501">
    <property type="component" value="Unassembled WGS sequence"/>
</dbReference>
<protein>
    <recommendedName>
        <fullName evidence="13">Nickel/cobalt efflux system</fullName>
    </recommendedName>
</protein>
<evidence type="ECO:0000256" key="9">
    <source>
        <dbReference type="ARBA" id="ARBA00023065"/>
    </source>
</evidence>
<dbReference type="GO" id="GO:0032025">
    <property type="term" value="P:response to cobalt ion"/>
    <property type="evidence" value="ECO:0007669"/>
    <property type="project" value="TreeGrafter"/>
</dbReference>
<feature type="transmembrane region" description="Helical" evidence="13">
    <location>
        <begin position="190"/>
        <end position="209"/>
    </location>
</feature>
<gene>
    <name evidence="16" type="ORF">AUC68_04275</name>
</gene>
<feature type="region of interest" description="Disordered" evidence="14">
    <location>
        <begin position="31"/>
        <end position="56"/>
    </location>
</feature>
<feature type="region of interest" description="Disordered" evidence="14">
    <location>
        <begin position="216"/>
        <end position="242"/>
    </location>
</feature>
<feature type="chain" id="PRO_5009138818" description="Nickel/cobalt efflux system" evidence="15">
    <location>
        <begin position="29"/>
        <end position="373"/>
    </location>
</feature>
<dbReference type="Pfam" id="PF03824">
    <property type="entry name" value="NicO"/>
    <property type="match status" value="1"/>
</dbReference>
<evidence type="ECO:0000256" key="2">
    <source>
        <dbReference type="ARBA" id="ARBA00004651"/>
    </source>
</evidence>
<proteinExistence type="inferred from homology"/>
<evidence type="ECO:0000256" key="14">
    <source>
        <dbReference type="SAM" id="MobiDB-lite"/>
    </source>
</evidence>
<accession>A0A1E3W0C6</accession>
<keyword evidence="4 13" id="KW-0813">Transport</keyword>
<feature type="transmembrane region" description="Helical" evidence="13">
    <location>
        <begin position="342"/>
        <end position="367"/>
    </location>
</feature>
<keyword evidence="12" id="KW-0170">Cobalt</keyword>
<comment type="similarity">
    <text evidence="13">Belongs to the NiCoT transporter (TC 2.A.52) family.</text>
</comment>
<evidence type="ECO:0000313" key="17">
    <source>
        <dbReference type="Proteomes" id="UP000094501"/>
    </source>
</evidence>
<keyword evidence="11 13" id="KW-0472">Membrane</keyword>
<comment type="subcellular location">
    <subcellularLocation>
        <location evidence="2 13">Cell membrane</location>
        <topology evidence="2 13">Multi-pass membrane protein</topology>
    </subcellularLocation>
</comment>
<keyword evidence="15" id="KW-0732">Signal</keyword>
<dbReference type="PANTHER" id="PTHR40659:SF1">
    <property type="entry name" value="NICKEL_COBALT EFFLUX SYSTEM RCNA"/>
    <property type="match status" value="1"/>
</dbReference>
<evidence type="ECO:0000256" key="1">
    <source>
        <dbReference type="ARBA" id="ARBA00002510"/>
    </source>
</evidence>
<evidence type="ECO:0000256" key="12">
    <source>
        <dbReference type="ARBA" id="ARBA00023285"/>
    </source>
</evidence>
<keyword evidence="9" id="KW-0406">Ion transport</keyword>
<dbReference type="PANTHER" id="PTHR40659">
    <property type="entry name" value="NICKEL/COBALT EFFLUX SYSTEM RCNA"/>
    <property type="match status" value="1"/>
</dbReference>